<keyword evidence="2" id="KW-1185">Reference proteome</keyword>
<accession>A0ACC0Z8K7</accession>
<name>A0ACC0Z8K7_9ROSI</name>
<proteinExistence type="predicted"/>
<dbReference type="EMBL" id="CM047738">
    <property type="protein sequence ID" value="KAJ0047219.1"/>
    <property type="molecule type" value="Genomic_DNA"/>
</dbReference>
<gene>
    <name evidence="1" type="ORF">Pint_05414</name>
</gene>
<evidence type="ECO:0000313" key="2">
    <source>
        <dbReference type="Proteomes" id="UP001163603"/>
    </source>
</evidence>
<protein>
    <submittedName>
        <fullName evidence="1">Uncharacterized protein</fullName>
    </submittedName>
</protein>
<evidence type="ECO:0000313" key="1">
    <source>
        <dbReference type="EMBL" id="KAJ0047219.1"/>
    </source>
</evidence>
<sequence length="153" mass="17304">MPTNLHADQNNSKGKLVQDNSAQAKITIIASQDNSAQVKRVIQDEQDHWAQVKMAMQDEPTWLKASQAQFINSNTIFGYNLISWEPMSQNGRESSNMGKVQGHEIKKSRRQATTMQTQDFPFRERTLHDIPVAVCPLSTFGKSKKSSFHLCLV</sequence>
<dbReference type="Proteomes" id="UP001163603">
    <property type="component" value="Chromosome 3"/>
</dbReference>
<organism evidence="1 2">
    <name type="scientific">Pistacia integerrima</name>
    <dbReference type="NCBI Taxonomy" id="434235"/>
    <lineage>
        <taxon>Eukaryota</taxon>
        <taxon>Viridiplantae</taxon>
        <taxon>Streptophyta</taxon>
        <taxon>Embryophyta</taxon>
        <taxon>Tracheophyta</taxon>
        <taxon>Spermatophyta</taxon>
        <taxon>Magnoliopsida</taxon>
        <taxon>eudicotyledons</taxon>
        <taxon>Gunneridae</taxon>
        <taxon>Pentapetalae</taxon>
        <taxon>rosids</taxon>
        <taxon>malvids</taxon>
        <taxon>Sapindales</taxon>
        <taxon>Anacardiaceae</taxon>
        <taxon>Pistacia</taxon>
    </lineage>
</organism>
<reference evidence="2" key="1">
    <citation type="journal article" date="2023" name="G3 (Bethesda)">
        <title>Genome assembly and association tests identify interacting loci associated with vigor, precocity, and sex in interspecific pistachio rootstocks.</title>
        <authorList>
            <person name="Palmer W."/>
            <person name="Jacygrad E."/>
            <person name="Sagayaradj S."/>
            <person name="Cavanaugh K."/>
            <person name="Han R."/>
            <person name="Bertier L."/>
            <person name="Beede B."/>
            <person name="Kafkas S."/>
            <person name="Golino D."/>
            <person name="Preece J."/>
            <person name="Michelmore R."/>
        </authorList>
    </citation>
    <scope>NUCLEOTIDE SEQUENCE [LARGE SCALE GENOMIC DNA]</scope>
</reference>
<comment type="caution">
    <text evidence="1">The sequence shown here is derived from an EMBL/GenBank/DDBJ whole genome shotgun (WGS) entry which is preliminary data.</text>
</comment>